<accession>A0AAW6QB70</accession>
<name>A0AAW6QB70_9PAST</name>
<dbReference type="InterPro" id="IPR007486">
    <property type="entry name" value="YebE"/>
</dbReference>
<dbReference type="RefSeq" id="WP_317476905.1">
    <property type="nucleotide sequence ID" value="NZ_JARQTW010000008.1"/>
</dbReference>
<evidence type="ECO:0000313" key="2">
    <source>
        <dbReference type="Proteomes" id="UP001214976"/>
    </source>
</evidence>
<dbReference type="EMBL" id="JARQTW010000008">
    <property type="protein sequence ID" value="MDG2949731.1"/>
    <property type="molecule type" value="Genomic_DNA"/>
</dbReference>
<proteinExistence type="predicted"/>
<organism evidence="1 2">
    <name type="scientific">Exercitatus varius</name>
    <dbReference type="NCBI Taxonomy" id="67857"/>
    <lineage>
        <taxon>Bacteria</taxon>
        <taxon>Pseudomonadati</taxon>
        <taxon>Pseudomonadota</taxon>
        <taxon>Gammaproteobacteria</taxon>
        <taxon>Pasteurellales</taxon>
        <taxon>Pasteurellaceae</taxon>
        <taxon>Exercitatus</taxon>
    </lineage>
</organism>
<gene>
    <name evidence="1" type="ORF">P7M15_04225</name>
</gene>
<evidence type="ECO:0000313" key="1">
    <source>
        <dbReference type="EMBL" id="MDG2949731.1"/>
    </source>
</evidence>
<dbReference type="Gene3D" id="1.10.3680.10">
    <property type="entry name" value="TerB-like"/>
    <property type="match status" value="1"/>
</dbReference>
<reference evidence="1" key="1">
    <citation type="submission" date="2023-03" db="EMBL/GenBank/DDBJ databases">
        <title>Classification of Bisgaard taxon 6 and taxon 10 as Exercitatus varius gen. nov., spec. nov.</title>
        <authorList>
            <person name="Christensen H."/>
        </authorList>
    </citation>
    <scope>NUCLEOTIDE SEQUENCE</scope>
    <source>
        <strain evidence="1">86116</strain>
    </source>
</reference>
<sequence>MDFNKILNQVFTTAQQQVSKTMSGNSTMDKITKAGGGAAAIGILSMILGRSGGASLTKLGSLAALGSLAYQAYQSYQAKQGQAPQVEETNFAESAKSSDAGRVILQAMIAAAAADGAISEEEKQAILNEANNDADVQQWLEQAINSPSTPEQIAAQVGNDAALAAQVYLAARVACKELDRKEIVFLSKLAQALGLDDQLVEELEKRAGF</sequence>
<comment type="caution">
    <text evidence="1">The sequence shown here is derived from an EMBL/GenBank/DDBJ whole genome shotgun (WGS) entry which is preliminary data.</text>
</comment>
<protein>
    <submittedName>
        <fullName evidence="1">DUF533 domain-containing protein</fullName>
    </submittedName>
</protein>
<dbReference type="SUPFAM" id="SSF158682">
    <property type="entry name" value="TerB-like"/>
    <property type="match status" value="1"/>
</dbReference>
<dbReference type="AlphaFoldDB" id="A0AAW6QB70"/>
<dbReference type="InterPro" id="IPR029024">
    <property type="entry name" value="TerB-like"/>
</dbReference>
<dbReference type="Pfam" id="PF04391">
    <property type="entry name" value="DUF533"/>
    <property type="match status" value="1"/>
</dbReference>
<dbReference type="Proteomes" id="UP001214976">
    <property type="component" value="Unassembled WGS sequence"/>
</dbReference>